<reference evidence="1" key="1">
    <citation type="journal article" date="2022" name="Arch. Microbiol.">
        <title>Microbulbifer okhotskensis sp. nov., isolated from a deep bottom sediment of the Okhotsk Sea.</title>
        <authorList>
            <person name="Romanenko L."/>
            <person name="Kurilenko V."/>
            <person name="Otstavnykh N."/>
            <person name="Velansky P."/>
            <person name="Isaeva M."/>
            <person name="Mikhailov V."/>
        </authorList>
    </citation>
    <scope>NUCLEOTIDE SEQUENCE</scope>
    <source>
        <strain evidence="1">OS29</strain>
    </source>
</reference>
<comment type="caution">
    <text evidence="1">The sequence shown here is derived from an EMBL/GenBank/DDBJ whole genome shotgun (WGS) entry which is preliminary data.</text>
</comment>
<accession>A0A9X2EMG3</accession>
<name>A0A9X2EMG3_9GAMM</name>
<proteinExistence type="predicted"/>
<evidence type="ECO:0000313" key="2">
    <source>
        <dbReference type="Proteomes" id="UP001139028"/>
    </source>
</evidence>
<dbReference type="Proteomes" id="UP001139028">
    <property type="component" value="Unassembled WGS sequence"/>
</dbReference>
<protein>
    <submittedName>
        <fullName evidence="1">Uncharacterized protein</fullName>
    </submittedName>
</protein>
<dbReference type="EMBL" id="JALBWM010000044">
    <property type="protein sequence ID" value="MCO1334972.1"/>
    <property type="molecule type" value="Genomic_DNA"/>
</dbReference>
<sequence length="134" mass="15203">MAHPIYKDLLEQWREKAKEIAGTSEGFTFYDPEFNEFLHWMFSQFQAVGESTQPAPDNSVVEFINKGQRLREQYPSLCIEVASTKKADWMAWVGPFPDDIESTAFGFGSTPEEACKESLGILSEIPEVMEAIND</sequence>
<organism evidence="1 2">
    <name type="scientific">Microbulbifer okhotskensis</name>
    <dbReference type="NCBI Taxonomy" id="2926617"/>
    <lineage>
        <taxon>Bacteria</taxon>
        <taxon>Pseudomonadati</taxon>
        <taxon>Pseudomonadota</taxon>
        <taxon>Gammaproteobacteria</taxon>
        <taxon>Cellvibrionales</taxon>
        <taxon>Microbulbiferaceae</taxon>
        <taxon>Microbulbifer</taxon>
    </lineage>
</organism>
<dbReference type="RefSeq" id="WP_252466804.1">
    <property type="nucleotide sequence ID" value="NZ_JALBWM010000044.1"/>
</dbReference>
<gene>
    <name evidence="1" type="ORF">MO867_11555</name>
</gene>
<keyword evidence="2" id="KW-1185">Reference proteome</keyword>
<evidence type="ECO:0000313" key="1">
    <source>
        <dbReference type="EMBL" id="MCO1334972.1"/>
    </source>
</evidence>
<dbReference type="AlphaFoldDB" id="A0A9X2EMG3"/>